<evidence type="ECO:0000256" key="2">
    <source>
        <dbReference type="ARBA" id="ARBA00020451"/>
    </source>
</evidence>
<feature type="region of interest" description="Disordered" evidence="9">
    <location>
        <begin position="1"/>
        <end position="137"/>
    </location>
</feature>
<dbReference type="PANTHER" id="PTHR13563:SF13">
    <property type="entry name" value="TRNA METHYLTRANSFERASE 10 HOMOLOG A"/>
    <property type="match status" value="1"/>
</dbReference>
<reference evidence="12" key="1">
    <citation type="journal article" date="2013" name="Genome Announc.">
        <title>Draft genome sequence of the grapevine dieback fungus Eutypa lata UCR-EL1.</title>
        <authorList>
            <person name="Blanco-Ulate B."/>
            <person name="Rolshausen P.E."/>
            <person name="Cantu D."/>
        </authorList>
    </citation>
    <scope>NUCLEOTIDE SEQUENCE [LARGE SCALE GENOMIC DNA]</scope>
    <source>
        <strain evidence="12">UCR-EL1</strain>
    </source>
</reference>
<dbReference type="InterPro" id="IPR028564">
    <property type="entry name" value="MT_TRM10-typ"/>
</dbReference>
<dbReference type="GO" id="GO:0005634">
    <property type="term" value="C:nucleus"/>
    <property type="evidence" value="ECO:0007669"/>
    <property type="project" value="TreeGrafter"/>
</dbReference>
<dbReference type="OMA" id="AWTETRD"/>
<evidence type="ECO:0000256" key="1">
    <source>
        <dbReference type="ARBA" id="ARBA00012797"/>
    </source>
</evidence>
<feature type="compositionally biased region" description="Basic and acidic residues" evidence="9">
    <location>
        <begin position="485"/>
        <end position="502"/>
    </location>
</feature>
<evidence type="ECO:0000256" key="4">
    <source>
        <dbReference type="ARBA" id="ARBA00022679"/>
    </source>
</evidence>
<feature type="compositionally biased region" description="Basic and acidic residues" evidence="9">
    <location>
        <begin position="432"/>
        <end position="442"/>
    </location>
</feature>
<evidence type="ECO:0000256" key="6">
    <source>
        <dbReference type="ARBA" id="ARBA00031792"/>
    </source>
</evidence>
<accession>M7T7I2</accession>
<organism evidence="11 12">
    <name type="scientific">Eutypa lata (strain UCR-EL1)</name>
    <name type="common">Grapevine dieback disease fungus</name>
    <name type="synonym">Eutypa armeniacae</name>
    <dbReference type="NCBI Taxonomy" id="1287681"/>
    <lineage>
        <taxon>Eukaryota</taxon>
        <taxon>Fungi</taxon>
        <taxon>Dikarya</taxon>
        <taxon>Ascomycota</taxon>
        <taxon>Pezizomycotina</taxon>
        <taxon>Sordariomycetes</taxon>
        <taxon>Xylariomycetidae</taxon>
        <taxon>Xylariales</taxon>
        <taxon>Diatrypaceae</taxon>
        <taxon>Eutypa</taxon>
    </lineage>
</organism>
<keyword evidence="12" id="KW-1185">Reference proteome</keyword>
<dbReference type="KEGG" id="ela:UCREL1_10470"/>
<feature type="compositionally biased region" description="Acidic residues" evidence="9">
    <location>
        <begin position="55"/>
        <end position="77"/>
    </location>
</feature>
<feature type="region of interest" description="Disordered" evidence="9">
    <location>
        <begin position="406"/>
        <end position="512"/>
    </location>
</feature>
<dbReference type="CDD" id="cd18089">
    <property type="entry name" value="SPOUT_Trm10-like"/>
    <property type="match status" value="1"/>
</dbReference>
<feature type="domain" description="SAM-dependent MTase TRM10-type" evidence="10">
    <location>
        <begin position="163"/>
        <end position="410"/>
    </location>
</feature>
<dbReference type="PANTHER" id="PTHR13563">
    <property type="entry name" value="TRNA (GUANINE-9-) METHYLTRANSFERASE"/>
    <property type="match status" value="1"/>
</dbReference>
<dbReference type="EC" id="2.1.1.221" evidence="1"/>
<sequence>MEDSTMTNGLETIDAEKSEIRASQSSDQNPEIQHAIINDVQVQTEPRGLKRPREDDDDGDEDDIDDDDDDDDEDGDDDNLRRASNGTGDADTTTDATPMSKNQQKKLKRQKKWEEKKQLLKETRKEKRRSRRERKKMEAVAAASAAAVAAAVAAARGDEPIITKPPKREKTQVPVTVIIDCQFEKYMMDKELVSLCSQVTRCYSDNRNAQFPVHLFISSYDGAMKTRFETTLVNQHQNWRGIHFSESDFVEVAKEAKKLMAGSEGGEIIKLLEKGEQDDSISFVKPPQDSKEAKKPKKPTPVPVPEADDVDKSIVYLTADSPYALERFEPNTSYVIGGIIDKNREKGLCYKLARERNVRTAKLPIGEFMNLQSRHVLATNHVMEIILKYLELGDWGAAFMKVIPPRKGGKLKEDDANAEAPQGEVMEDAGSGDDKAGAAIDKEQEDSEMQEAGVQTTQSLEAVAEEKELEVEGPNPQDGLQKNALGEKEWSAPPVEREKIPDIESTTANPGT</sequence>
<dbReference type="Proteomes" id="UP000012174">
    <property type="component" value="Unassembled WGS sequence"/>
</dbReference>
<feature type="region of interest" description="Disordered" evidence="9">
    <location>
        <begin position="279"/>
        <end position="305"/>
    </location>
</feature>
<dbReference type="GO" id="GO:0002939">
    <property type="term" value="P:tRNA N1-guanine methylation"/>
    <property type="evidence" value="ECO:0007669"/>
    <property type="project" value="TreeGrafter"/>
</dbReference>
<evidence type="ECO:0000256" key="9">
    <source>
        <dbReference type="SAM" id="MobiDB-lite"/>
    </source>
</evidence>
<feature type="compositionally biased region" description="Basic and acidic residues" evidence="9">
    <location>
        <begin position="112"/>
        <end position="125"/>
    </location>
</feature>
<evidence type="ECO:0000256" key="8">
    <source>
        <dbReference type="ARBA" id="ARBA00048434"/>
    </source>
</evidence>
<feature type="compositionally biased region" description="Low complexity" evidence="9">
    <location>
        <begin position="86"/>
        <end position="97"/>
    </location>
</feature>
<evidence type="ECO:0000313" key="11">
    <source>
        <dbReference type="EMBL" id="EMR62595.1"/>
    </source>
</evidence>
<keyword evidence="4 11" id="KW-0808">Transferase</keyword>
<dbReference type="GO" id="GO:0052905">
    <property type="term" value="F:tRNA (guanosine(9)-N1)-methyltransferase activity"/>
    <property type="evidence" value="ECO:0007669"/>
    <property type="project" value="UniProtKB-EC"/>
</dbReference>
<keyword evidence="3 11" id="KW-0489">Methyltransferase</keyword>
<evidence type="ECO:0000256" key="5">
    <source>
        <dbReference type="ARBA" id="ARBA00022691"/>
    </source>
</evidence>
<feature type="compositionally biased region" description="Polar residues" evidence="9">
    <location>
        <begin position="1"/>
        <end position="10"/>
    </location>
</feature>
<evidence type="ECO:0000256" key="3">
    <source>
        <dbReference type="ARBA" id="ARBA00022603"/>
    </source>
</evidence>
<dbReference type="HOGENOM" id="CLU_034384_0_0_1"/>
<proteinExistence type="predicted"/>
<dbReference type="GO" id="GO:0000049">
    <property type="term" value="F:tRNA binding"/>
    <property type="evidence" value="ECO:0007669"/>
    <property type="project" value="TreeGrafter"/>
</dbReference>
<evidence type="ECO:0000256" key="7">
    <source>
        <dbReference type="ARBA" id="ARBA00032166"/>
    </source>
</evidence>
<name>M7T7I2_EUTLA</name>
<comment type="catalytic activity">
    <reaction evidence="8">
        <text>guanosine(9) in tRNA + S-adenosyl-L-methionine = N(1)-methylguanosine(9) in tRNA + S-adenosyl-L-homocysteine + H(+)</text>
        <dbReference type="Rhea" id="RHEA:43156"/>
        <dbReference type="Rhea" id="RHEA-COMP:10367"/>
        <dbReference type="Rhea" id="RHEA-COMP:10368"/>
        <dbReference type="ChEBI" id="CHEBI:15378"/>
        <dbReference type="ChEBI" id="CHEBI:57856"/>
        <dbReference type="ChEBI" id="CHEBI:59789"/>
        <dbReference type="ChEBI" id="CHEBI:73542"/>
        <dbReference type="ChEBI" id="CHEBI:74269"/>
        <dbReference type="EC" id="2.1.1.221"/>
    </reaction>
</comment>
<dbReference type="STRING" id="1287681.M7T7I2"/>
<dbReference type="AlphaFoldDB" id="M7T7I2"/>
<protein>
    <recommendedName>
        <fullName evidence="2">tRNA (guanine(9)-N1)-methyltransferase</fullName>
        <ecNumber evidence="1">2.1.1.221</ecNumber>
    </recommendedName>
    <alternativeName>
        <fullName evidence="7">tRNA methyltransferase 10</fullName>
    </alternativeName>
    <alternativeName>
        <fullName evidence="6">tRNA(m1G9)-methyltransferase</fullName>
    </alternativeName>
</protein>
<dbReference type="EMBL" id="KB707414">
    <property type="protein sequence ID" value="EMR62595.1"/>
    <property type="molecule type" value="Genomic_DNA"/>
</dbReference>
<evidence type="ECO:0000313" key="12">
    <source>
        <dbReference type="Proteomes" id="UP000012174"/>
    </source>
</evidence>
<gene>
    <name evidence="11" type="ORF">UCREL1_10470</name>
</gene>
<dbReference type="OrthoDB" id="278300at2759"/>
<dbReference type="eggNOG" id="KOG2967">
    <property type="taxonomic scope" value="Eukaryota"/>
</dbReference>
<evidence type="ECO:0000259" key="10">
    <source>
        <dbReference type="PROSITE" id="PS51675"/>
    </source>
</evidence>
<feature type="compositionally biased region" description="Polar residues" evidence="9">
    <location>
        <begin position="21"/>
        <end position="31"/>
    </location>
</feature>
<keyword evidence="5" id="KW-0949">S-adenosyl-L-methionine</keyword>
<dbReference type="Gene3D" id="3.40.1280.30">
    <property type="match status" value="1"/>
</dbReference>
<dbReference type="InterPro" id="IPR007356">
    <property type="entry name" value="tRNA_m1G_MeTrfase_euk"/>
</dbReference>
<dbReference type="InterPro" id="IPR038459">
    <property type="entry name" value="MT_TRM10-typ_sf"/>
</dbReference>
<dbReference type="PROSITE" id="PS51675">
    <property type="entry name" value="SAM_MT_TRM10"/>
    <property type="match status" value="1"/>
</dbReference>